<sequence length="196" mass="19889">MPKPSVSPWTVPNATLTAAMPAAMPVSTGSSPSASVRGERYSVSSSATISTMLAVDSRSTSCRIVSRVSTENTPGPVIASMYAAGFGSVCVAAENARRTASIARACASVSEPAAAVCTTSTARVPSRDAHTPSRTAGCAPLSSRSTSAVTSPVGSRGSIAFATRPADEPSRSRLSPSAWCRPSALKRRGVTAGLSR</sequence>
<name>B1FPI3_9BURK</name>
<evidence type="ECO:0000313" key="2">
    <source>
        <dbReference type="EMBL" id="EDT00532.1"/>
    </source>
</evidence>
<dbReference type="AlphaFoldDB" id="B1FPI3"/>
<evidence type="ECO:0000313" key="3">
    <source>
        <dbReference type="Proteomes" id="UP000005463"/>
    </source>
</evidence>
<evidence type="ECO:0000256" key="1">
    <source>
        <dbReference type="SAM" id="MobiDB-lite"/>
    </source>
</evidence>
<gene>
    <name evidence="2" type="ORF">BamIOP4010DRAFT_5944</name>
</gene>
<feature type="region of interest" description="Disordered" evidence="1">
    <location>
        <begin position="125"/>
        <end position="179"/>
    </location>
</feature>
<dbReference type="Proteomes" id="UP000005463">
    <property type="component" value="Unassembled WGS sequence"/>
</dbReference>
<accession>B1FPI3</accession>
<dbReference type="EMBL" id="ABLC01000272">
    <property type="protein sequence ID" value="EDT00532.1"/>
    <property type="molecule type" value="Genomic_DNA"/>
</dbReference>
<reference evidence="2 3" key="1">
    <citation type="submission" date="2008-03" db="EMBL/GenBank/DDBJ databases">
        <title>Sequencing of the draft genome and assembly of Burkholderia ambifaria IOP40-10.</title>
        <authorList>
            <consortium name="US DOE Joint Genome Institute (JGI-PGF)"/>
            <person name="Copeland A."/>
            <person name="Lucas S."/>
            <person name="Lapidus A."/>
            <person name="Glavina del Rio T."/>
            <person name="Dalin E."/>
            <person name="Tice H."/>
            <person name="Bruce D."/>
            <person name="Goodwin L."/>
            <person name="Pitluck S."/>
            <person name="Larimer F."/>
            <person name="Land M.L."/>
            <person name="Hauser L."/>
            <person name="Tiedje J."/>
            <person name="Richardson P."/>
        </authorList>
    </citation>
    <scope>NUCLEOTIDE SEQUENCE [LARGE SCALE GENOMIC DNA]</scope>
    <source>
        <strain evidence="2 3">IOP40-10</strain>
    </source>
</reference>
<protein>
    <submittedName>
        <fullName evidence="2">Uncharacterized protein</fullName>
    </submittedName>
</protein>
<organism evidence="2 3">
    <name type="scientific">Burkholderia ambifaria IOP40-10</name>
    <dbReference type="NCBI Taxonomy" id="396596"/>
    <lineage>
        <taxon>Bacteria</taxon>
        <taxon>Pseudomonadati</taxon>
        <taxon>Pseudomonadota</taxon>
        <taxon>Betaproteobacteria</taxon>
        <taxon>Burkholderiales</taxon>
        <taxon>Burkholderiaceae</taxon>
        <taxon>Burkholderia</taxon>
        <taxon>Burkholderia cepacia complex</taxon>
    </lineage>
</organism>
<comment type="caution">
    <text evidence="2">The sequence shown here is derived from an EMBL/GenBank/DDBJ whole genome shotgun (WGS) entry which is preliminary data.</text>
</comment>
<feature type="compositionally biased region" description="Polar residues" evidence="1">
    <location>
        <begin position="142"/>
        <end position="153"/>
    </location>
</feature>
<proteinExistence type="predicted"/>